<organism evidence="1 2">
    <name type="scientific">Glycomyces buryatensis</name>
    <dbReference type="NCBI Taxonomy" id="2570927"/>
    <lineage>
        <taxon>Bacteria</taxon>
        <taxon>Bacillati</taxon>
        <taxon>Actinomycetota</taxon>
        <taxon>Actinomycetes</taxon>
        <taxon>Glycomycetales</taxon>
        <taxon>Glycomycetaceae</taxon>
        <taxon>Glycomyces</taxon>
    </lineage>
</organism>
<dbReference type="OrthoDB" id="3231229at2"/>
<gene>
    <name evidence="1" type="ORF">FAB82_16735</name>
</gene>
<evidence type="ECO:0000313" key="2">
    <source>
        <dbReference type="Proteomes" id="UP000308760"/>
    </source>
</evidence>
<dbReference type="Gene3D" id="3.40.50.450">
    <property type="match status" value="1"/>
</dbReference>
<keyword evidence="2" id="KW-1185">Reference proteome</keyword>
<dbReference type="PANTHER" id="PTHR38440:SF1">
    <property type="entry name" value="UPF0398 PROTEIN SPR0331"/>
    <property type="match status" value="1"/>
</dbReference>
<dbReference type="SUPFAM" id="SSF102405">
    <property type="entry name" value="MCP/YpsA-like"/>
    <property type="match status" value="1"/>
</dbReference>
<dbReference type="AlphaFoldDB" id="A0A4S8Q653"/>
<name>A0A4S8Q653_9ACTN</name>
<dbReference type="Proteomes" id="UP000308760">
    <property type="component" value="Unassembled WGS sequence"/>
</dbReference>
<evidence type="ECO:0000313" key="1">
    <source>
        <dbReference type="EMBL" id="THV39763.1"/>
    </source>
</evidence>
<dbReference type="InterPro" id="IPR010697">
    <property type="entry name" value="YspA"/>
</dbReference>
<reference evidence="2" key="1">
    <citation type="submission" date="2019-04" db="EMBL/GenBank/DDBJ databases">
        <title>Nocardioides xinjiangensis sp. nov.</title>
        <authorList>
            <person name="Liu S."/>
        </authorList>
    </citation>
    <scope>NUCLEOTIDE SEQUENCE [LARGE SCALE GENOMIC DNA]</scope>
    <source>
        <strain evidence="2">18</strain>
    </source>
</reference>
<sequence length="160" mass="16771">MRIGITGHMNLCPATVDLVRAGIGDALAAHRDGDLVGFSCLAAGADMIFAQVVIAAGGRLAAVVSSADYRDAKVDLEDQPTYDRLLSQAAEVTVMPFETGGREAYAAANEYMLASIDRLYAVWDGRPAAGKGGTADAVSRAQSREIPVTIIWPAGAERMS</sequence>
<protein>
    <submittedName>
        <fullName evidence="1">DUF1273 domain-containing protein</fullName>
    </submittedName>
</protein>
<dbReference type="PANTHER" id="PTHR38440">
    <property type="entry name" value="UPF0398 PROTEIN YPSA"/>
    <property type="match status" value="1"/>
</dbReference>
<proteinExistence type="predicted"/>
<reference evidence="1 2" key="2">
    <citation type="submission" date="2019-05" db="EMBL/GenBank/DDBJ databases">
        <title>Glycomyces buryatensis sp. nov.</title>
        <authorList>
            <person name="Nikitina E."/>
        </authorList>
    </citation>
    <scope>NUCLEOTIDE SEQUENCE [LARGE SCALE GENOMIC DNA]</scope>
    <source>
        <strain evidence="1 2">18</strain>
    </source>
</reference>
<accession>A0A4S8Q653</accession>
<comment type="caution">
    <text evidence="1">The sequence shown here is derived from an EMBL/GenBank/DDBJ whole genome shotgun (WGS) entry which is preliminary data.</text>
</comment>
<dbReference type="EMBL" id="STGY01000062">
    <property type="protein sequence ID" value="THV39763.1"/>
    <property type="molecule type" value="Genomic_DNA"/>
</dbReference>